<keyword evidence="4 6" id="KW-1133">Transmembrane helix</keyword>
<dbReference type="InterPro" id="IPR050833">
    <property type="entry name" value="Poly_Biosynth_Transport"/>
</dbReference>
<organism evidence="7 8">
    <name type="scientific">Staphylococcus agnetis</name>
    <dbReference type="NCBI Taxonomy" id="985762"/>
    <lineage>
        <taxon>Bacteria</taxon>
        <taxon>Bacillati</taxon>
        <taxon>Bacillota</taxon>
        <taxon>Bacilli</taxon>
        <taxon>Bacillales</taxon>
        <taxon>Staphylococcaceae</taxon>
        <taxon>Staphylococcus</taxon>
    </lineage>
</organism>
<accession>A0A2T4MJM4</accession>
<feature type="transmembrane region" description="Helical" evidence="6">
    <location>
        <begin position="250"/>
        <end position="270"/>
    </location>
</feature>
<dbReference type="AlphaFoldDB" id="A0A2T4MJM4"/>
<keyword evidence="5 6" id="KW-0472">Membrane</keyword>
<feature type="transmembrane region" description="Helical" evidence="6">
    <location>
        <begin position="135"/>
        <end position="156"/>
    </location>
</feature>
<feature type="transmembrane region" description="Helical" evidence="6">
    <location>
        <begin position="465"/>
        <end position="493"/>
    </location>
</feature>
<feature type="transmembrane region" description="Helical" evidence="6">
    <location>
        <begin position="201"/>
        <end position="221"/>
    </location>
</feature>
<evidence type="ECO:0000256" key="4">
    <source>
        <dbReference type="ARBA" id="ARBA00022989"/>
    </source>
</evidence>
<evidence type="ECO:0000256" key="5">
    <source>
        <dbReference type="ARBA" id="ARBA00023136"/>
    </source>
</evidence>
<evidence type="ECO:0000256" key="6">
    <source>
        <dbReference type="SAM" id="Phobius"/>
    </source>
</evidence>
<reference evidence="7" key="1">
    <citation type="submission" date="2019-11" db="EMBL/GenBank/DDBJ databases">
        <title>Whole genome comparisons of Staphylococcus agnetis isolates from cattle and chickens.</title>
        <authorList>
            <person name="Rhoads D."/>
            <person name="Shwani A."/>
            <person name="Adkins P."/>
            <person name="Calcutt M."/>
            <person name="Middleton J."/>
        </authorList>
    </citation>
    <scope>NUCLEOTIDE SEQUENCE</scope>
    <source>
        <strain evidence="7">1387</strain>
    </source>
</reference>
<dbReference type="GO" id="GO:0005886">
    <property type="term" value="C:plasma membrane"/>
    <property type="evidence" value="ECO:0007669"/>
    <property type="project" value="UniProtKB-SubCell"/>
</dbReference>
<evidence type="ECO:0000256" key="2">
    <source>
        <dbReference type="ARBA" id="ARBA00022475"/>
    </source>
</evidence>
<dbReference type="InterPro" id="IPR002797">
    <property type="entry name" value="Polysacc_synth"/>
</dbReference>
<evidence type="ECO:0000256" key="3">
    <source>
        <dbReference type="ARBA" id="ARBA00022692"/>
    </source>
</evidence>
<feature type="transmembrane region" description="Helical" evidence="6">
    <location>
        <begin position="379"/>
        <end position="399"/>
    </location>
</feature>
<evidence type="ECO:0000313" key="8">
    <source>
        <dbReference type="Proteomes" id="UP000646308"/>
    </source>
</evidence>
<dbReference type="EMBL" id="WMFL01000085">
    <property type="protein sequence ID" value="NJI03538.1"/>
    <property type="molecule type" value="Genomic_DNA"/>
</dbReference>
<feature type="transmembrane region" description="Helical" evidence="6">
    <location>
        <begin position="12"/>
        <end position="32"/>
    </location>
</feature>
<keyword evidence="3 6" id="KW-0812">Transmembrane</keyword>
<gene>
    <name evidence="7" type="ORF">GLV84_11925</name>
</gene>
<dbReference type="RefSeq" id="WP_107368798.1">
    <property type="nucleotide sequence ID" value="NZ_CP045927.1"/>
</dbReference>
<feature type="transmembrane region" description="Helical" evidence="6">
    <location>
        <begin position="177"/>
        <end position="195"/>
    </location>
</feature>
<dbReference type="PIRSF" id="PIRSF038958">
    <property type="entry name" value="PG_synth_SpoVB"/>
    <property type="match status" value="1"/>
</dbReference>
<sequence>MSENKELVRGTFLLTVSILITKILGIIYIIPFYKIIGGADNLAPFNYAYGPYNIAIAVATAGVPLAASKYVAKYNTIGAYRVSQKLYKSSFIVMSITGILGFIILYLLSPTIASITIANNTNDADGWTVAEITSIIRTISFVVIFIPLLATWRGVFQGYKSMGPTALSEVTEQIARILFILIGSYIVLNVAQGSVLFANGIATFGAAIGAIAGLLTLWWYWIKRRPHIQKMVESDTTGIDVSYGKMYKEIISYSIPFVIVSLNFPLFIIVDQLTHNNALNMAGFAPRLQDMFFTMLNMTTNKIVMIPTSLAAGFAISLIPYITKTYESGDYIEMHKQIRTSLGVLMFITVPASLGIMALATPLYTVFYEFSYDGSRLLFYYAPAAILISLLSVTASMLQGIDKQKLTVFIVVGSVIIKFVLNTPLIFLMHTAGAILSTCLALTFAIVCNLIVLKKYAKFKFEDTIFDVCRILLVGFMMMIGVEITYFILQLFISPASQIGALLITTMCVIVGGLIYGSITMRTRLADKFLGELPNKIRRKLGLSFL</sequence>
<dbReference type="CDD" id="cd13124">
    <property type="entry name" value="MATE_SpoVB_like"/>
    <property type="match status" value="1"/>
</dbReference>
<feature type="transmembrane region" description="Helical" evidence="6">
    <location>
        <begin position="499"/>
        <end position="519"/>
    </location>
</feature>
<dbReference type="Pfam" id="PF01943">
    <property type="entry name" value="Polysacc_synt"/>
    <property type="match status" value="1"/>
</dbReference>
<feature type="transmembrane region" description="Helical" evidence="6">
    <location>
        <begin position="52"/>
        <end position="71"/>
    </location>
</feature>
<dbReference type="InterPro" id="IPR024923">
    <property type="entry name" value="PG_synth_SpoVB"/>
</dbReference>
<comment type="subcellular location">
    <subcellularLocation>
        <location evidence="1">Cell membrane</location>
        <topology evidence="1">Multi-pass membrane protein</topology>
    </subcellularLocation>
</comment>
<dbReference type="GeneID" id="57691847"/>
<dbReference type="Proteomes" id="UP000646308">
    <property type="component" value="Unassembled WGS sequence"/>
</dbReference>
<dbReference type="PANTHER" id="PTHR30250">
    <property type="entry name" value="PST FAMILY PREDICTED COLANIC ACID TRANSPORTER"/>
    <property type="match status" value="1"/>
</dbReference>
<feature type="transmembrane region" description="Helical" evidence="6">
    <location>
        <begin position="434"/>
        <end position="453"/>
    </location>
</feature>
<evidence type="ECO:0000256" key="1">
    <source>
        <dbReference type="ARBA" id="ARBA00004651"/>
    </source>
</evidence>
<keyword evidence="2" id="KW-1003">Cell membrane</keyword>
<evidence type="ECO:0000313" key="7">
    <source>
        <dbReference type="EMBL" id="NJI03538.1"/>
    </source>
</evidence>
<protein>
    <submittedName>
        <fullName evidence="7">Oligosaccharide flippase family protein</fullName>
    </submittedName>
</protein>
<feature type="transmembrane region" description="Helical" evidence="6">
    <location>
        <begin position="91"/>
        <end position="115"/>
    </location>
</feature>
<dbReference type="PANTHER" id="PTHR30250:SF21">
    <property type="entry name" value="LIPID II FLIPPASE MURJ"/>
    <property type="match status" value="1"/>
</dbReference>
<feature type="transmembrane region" description="Helical" evidence="6">
    <location>
        <begin position="303"/>
        <end position="323"/>
    </location>
</feature>
<name>A0A2T4MJM4_9STAP</name>
<comment type="caution">
    <text evidence="7">The sequence shown here is derived from an EMBL/GenBank/DDBJ whole genome shotgun (WGS) entry which is preliminary data.</text>
</comment>
<feature type="transmembrane region" description="Helical" evidence="6">
    <location>
        <begin position="406"/>
        <end position="428"/>
    </location>
</feature>
<proteinExistence type="predicted"/>
<feature type="transmembrane region" description="Helical" evidence="6">
    <location>
        <begin position="344"/>
        <end position="367"/>
    </location>
</feature>